<sequence>MSTNTTTAPGSNLIGKLSTWLMIAATVGLAFVICVEMINILFYDPWSDEKFLFKLSGSLSDVKIGPLTYLMFGSLAVALMMGLPLAFVTGGLGVMFIYLVGDSLMLNIVPSRIFPMMTNSDLAAIPLFIFMASMLERAGLIEEMFSVVYKWMGGLSGGLATATILASTILAAMVGVIGAAVVTMGIIALPAMLKRGYDHKIALGSIMAGGTLGILIPPSILAILYAVVAQQSVGELYLGSIIPGLLLSGFYIAYVLIRSWINPKLGPPVPMEERISFREKLLLLKSLIAPLILVFLVLGLLFGGIATPVEAAGIGSFGAIVVAMMHGKFSIGGLREASVTTAKASAMVLWIMFGASVFVGFYILQGGQQFVTDAILGTGLSAYGILFLLMVLLVILGMFLDWVGILLLAVPIFIPIVEALEFPGLLGFPPVAGEDVVLWFGVLYLVNMQMSFLSPPFGYALFYIRGVCPPEISMGTIFKSSLVFLAIQAFGLFMCILIPGIVTWLPGLVYG</sequence>
<dbReference type="Proteomes" id="UP000199339">
    <property type="component" value="Unassembled WGS sequence"/>
</dbReference>
<keyword evidence="3 7" id="KW-0997">Cell inner membrane</keyword>
<evidence type="ECO:0000256" key="6">
    <source>
        <dbReference type="ARBA" id="ARBA00023136"/>
    </source>
</evidence>
<dbReference type="Pfam" id="PF06808">
    <property type="entry name" value="DctM"/>
    <property type="match status" value="1"/>
</dbReference>
<feature type="transmembrane region" description="Helical" evidence="7">
    <location>
        <begin position="20"/>
        <end position="43"/>
    </location>
</feature>
<dbReference type="InterPro" id="IPR010656">
    <property type="entry name" value="DctM"/>
</dbReference>
<evidence type="ECO:0000256" key="7">
    <source>
        <dbReference type="RuleBase" id="RU369079"/>
    </source>
</evidence>
<dbReference type="AlphaFoldDB" id="A0A1I4ZYG8"/>
<feature type="domain" description="TRAP C4-dicarboxylate transport system permease DctM subunit" evidence="8">
    <location>
        <begin position="72"/>
        <end position="500"/>
    </location>
</feature>
<accession>A0A1I4ZYG8</accession>
<keyword evidence="5 7" id="KW-1133">Transmembrane helix</keyword>
<feature type="transmembrane region" description="Helical" evidence="7">
    <location>
        <begin position="240"/>
        <end position="261"/>
    </location>
</feature>
<dbReference type="EMBL" id="FOUR01000010">
    <property type="protein sequence ID" value="SFN55221.1"/>
    <property type="molecule type" value="Genomic_DNA"/>
</dbReference>
<evidence type="ECO:0000313" key="9">
    <source>
        <dbReference type="EMBL" id="SFN55221.1"/>
    </source>
</evidence>
<evidence type="ECO:0000256" key="4">
    <source>
        <dbReference type="ARBA" id="ARBA00022692"/>
    </source>
</evidence>
<evidence type="ECO:0000256" key="1">
    <source>
        <dbReference type="ARBA" id="ARBA00004429"/>
    </source>
</evidence>
<organism evidence="9 10">
    <name type="scientific">Marinobacter pelagius</name>
    <dbReference type="NCBI Taxonomy" id="379482"/>
    <lineage>
        <taxon>Bacteria</taxon>
        <taxon>Pseudomonadati</taxon>
        <taxon>Pseudomonadota</taxon>
        <taxon>Gammaproteobacteria</taxon>
        <taxon>Pseudomonadales</taxon>
        <taxon>Marinobacteraceae</taxon>
        <taxon>Marinobacter</taxon>
    </lineage>
</organism>
<evidence type="ECO:0000313" key="10">
    <source>
        <dbReference type="Proteomes" id="UP000199339"/>
    </source>
</evidence>
<feature type="transmembrane region" description="Helical" evidence="7">
    <location>
        <begin position="122"/>
        <end position="140"/>
    </location>
</feature>
<feature type="transmembrane region" description="Helical" evidence="7">
    <location>
        <begin position="399"/>
        <end position="417"/>
    </location>
</feature>
<keyword evidence="10" id="KW-1185">Reference proteome</keyword>
<dbReference type="GO" id="GO:0022857">
    <property type="term" value="F:transmembrane transporter activity"/>
    <property type="evidence" value="ECO:0007669"/>
    <property type="project" value="UniProtKB-UniRule"/>
</dbReference>
<feature type="transmembrane region" description="Helical" evidence="7">
    <location>
        <begin position="160"/>
        <end position="189"/>
    </location>
</feature>
<feature type="transmembrane region" description="Helical" evidence="7">
    <location>
        <begin position="437"/>
        <end position="462"/>
    </location>
</feature>
<reference evidence="10" key="1">
    <citation type="submission" date="2016-10" db="EMBL/GenBank/DDBJ databases">
        <authorList>
            <person name="Varghese N."/>
            <person name="Submissions S."/>
        </authorList>
    </citation>
    <scope>NUCLEOTIDE SEQUENCE [LARGE SCALE GENOMIC DNA]</scope>
    <source>
        <strain evidence="10">CGMCC 1.6775</strain>
    </source>
</reference>
<feature type="transmembrane region" description="Helical" evidence="7">
    <location>
        <begin position="282"/>
        <end position="305"/>
    </location>
</feature>
<dbReference type="PANTHER" id="PTHR33362:SF7">
    <property type="entry name" value="SLL1103 PROTEIN"/>
    <property type="match status" value="1"/>
</dbReference>
<evidence type="ECO:0000259" key="8">
    <source>
        <dbReference type="Pfam" id="PF06808"/>
    </source>
</evidence>
<dbReference type="OrthoDB" id="9796052at2"/>
<keyword evidence="4 7" id="KW-0812">Transmembrane</keyword>
<comment type="function">
    <text evidence="7">Part of the tripartite ATP-independent periplasmic (TRAP) transport system.</text>
</comment>
<feature type="transmembrane region" description="Helical" evidence="7">
    <location>
        <begin position="346"/>
        <end position="364"/>
    </location>
</feature>
<evidence type="ECO:0000256" key="5">
    <source>
        <dbReference type="ARBA" id="ARBA00022989"/>
    </source>
</evidence>
<dbReference type="InterPro" id="IPR004681">
    <property type="entry name" value="TRAP_DctM"/>
</dbReference>
<protein>
    <recommendedName>
        <fullName evidence="7">TRAP transporter large permease protein</fullName>
    </recommendedName>
</protein>
<dbReference type="NCBIfam" id="TIGR00786">
    <property type="entry name" value="dctM"/>
    <property type="match status" value="1"/>
</dbReference>
<name>A0A1I4ZYG8_9GAMM</name>
<feature type="transmembrane region" description="Helical" evidence="7">
    <location>
        <begin position="370"/>
        <end position="392"/>
    </location>
</feature>
<feature type="transmembrane region" description="Helical" evidence="7">
    <location>
        <begin position="201"/>
        <end position="228"/>
    </location>
</feature>
<keyword evidence="2" id="KW-1003">Cell membrane</keyword>
<dbReference type="PANTHER" id="PTHR33362">
    <property type="entry name" value="SIALIC ACID TRAP TRANSPORTER PERMEASE PROTEIN SIAT-RELATED"/>
    <property type="match status" value="1"/>
</dbReference>
<gene>
    <name evidence="9" type="ORF">SAMN04487961_3357</name>
</gene>
<evidence type="ECO:0000256" key="2">
    <source>
        <dbReference type="ARBA" id="ARBA00022475"/>
    </source>
</evidence>
<evidence type="ECO:0000256" key="3">
    <source>
        <dbReference type="ARBA" id="ARBA00022519"/>
    </source>
</evidence>
<keyword evidence="7" id="KW-0813">Transport</keyword>
<dbReference type="RefSeq" id="WP_092006437.1">
    <property type="nucleotide sequence ID" value="NZ_FOUR01000010.1"/>
</dbReference>
<comment type="subunit">
    <text evidence="7">The complex comprises the extracytoplasmic solute receptor protein and the two transmembrane proteins.</text>
</comment>
<dbReference type="GO" id="GO:0005886">
    <property type="term" value="C:plasma membrane"/>
    <property type="evidence" value="ECO:0007669"/>
    <property type="project" value="UniProtKB-SubCell"/>
</dbReference>
<keyword evidence="6 7" id="KW-0472">Membrane</keyword>
<comment type="similarity">
    <text evidence="7">Belongs to the TRAP transporter large permease family.</text>
</comment>
<comment type="subcellular location">
    <subcellularLocation>
        <location evidence="1 7">Cell inner membrane</location>
        <topology evidence="1 7">Multi-pass membrane protein</topology>
    </subcellularLocation>
</comment>
<feature type="transmembrane region" description="Helical" evidence="7">
    <location>
        <begin position="482"/>
        <end position="505"/>
    </location>
</feature>
<feature type="transmembrane region" description="Helical" evidence="7">
    <location>
        <begin position="311"/>
        <end position="334"/>
    </location>
</feature>
<proteinExistence type="inferred from homology"/>